<sequence length="163" mass="19889">MNRKYRETMKFARECLEVFEFINAHKDLLHRYIAISETDDHRYICSRIQDKIYKIVFSETYTDTSNSLYDFARTDYVSYKSWSDSIKIVHKQNTFYSFLTDISEESYFQNSLIYTEKELKMLYIMSYFKKYCKFNTLSFEISAMKVFIKNVKELKRAFNVHRK</sequence>
<dbReference type="Proteomes" id="UP000029889">
    <property type="component" value="Segment"/>
</dbReference>
<gene>
    <name evidence="1" type="primary">391</name>
    <name evidence="1" type="ORF">PBI_121Q_391</name>
</gene>
<keyword evidence="2" id="KW-1185">Reference proteome</keyword>
<dbReference type="KEGG" id="vg:22111431"/>
<dbReference type="EMBL" id="KM507819">
    <property type="protein sequence ID" value="AIT14281.1"/>
    <property type="molecule type" value="Genomic_DNA"/>
</dbReference>
<evidence type="ECO:0000313" key="1">
    <source>
        <dbReference type="EMBL" id="AIT14281.1"/>
    </source>
</evidence>
<reference evidence="1 2" key="1">
    <citation type="submission" date="2014-09" db="EMBL/GenBank/DDBJ databases">
        <authorList>
            <person name="Lapin J.S."/>
            <person name="Pope W.H."/>
            <person name="Hua J."/>
            <person name="Ford M.E."/>
            <person name="Conway J.F."/>
            <person name="Hatfull G.F."/>
            <person name="Hendrix R.W."/>
        </authorList>
    </citation>
    <scope>NUCLEOTIDE SEQUENCE [LARGE SCALE GENOMIC DNA]</scope>
</reference>
<dbReference type="GeneID" id="22111431"/>
<evidence type="ECO:0000313" key="2">
    <source>
        <dbReference type="Proteomes" id="UP000029889"/>
    </source>
</evidence>
<dbReference type="RefSeq" id="YP_009101978.1">
    <property type="nucleotide sequence ID" value="NC_025447.1"/>
</dbReference>
<proteinExistence type="predicted"/>
<name>A0A097EXY6_9CAUD</name>
<organism evidence="1 2">
    <name type="scientific">Escherichia phage 121Q</name>
    <dbReference type="NCBI Taxonomy" id="1555202"/>
    <lineage>
        <taxon>Viruses</taxon>
        <taxon>Duplodnaviria</taxon>
        <taxon>Heunggongvirae</taxon>
        <taxon>Uroviricota</taxon>
        <taxon>Caudoviricetes</taxon>
        <taxon>Asteriusvirus</taxon>
        <taxon>Asteriusvirus av121Q</taxon>
    </lineage>
</organism>
<protein>
    <submittedName>
        <fullName evidence="1">Uncharacterized protein</fullName>
    </submittedName>
</protein>
<accession>A0A097EXY6</accession>